<dbReference type="HOGENOM" id="CLU_426009_0_0_1"/>
<keyword evidence="8" id="KW-0238">DNA-binding</keyword>
<evidence type="ECO:0000256" key="9">
    <source>
        <dbReference type="ARBA" id="ARBA00023159"/>
    </source>
</evidence>
<evidence type="ECO:0000259" key="15">
    <source>
        <dbReference type="Pfam" id="PF21354"/>
    </source>
</evidence>
<dbReference type="PhylomeDB" id="B3RME4"/>
<evidence type="ECO:0000256" key="3">
    <source>
        <dbReference type="ARBA" id="ARBA00005586"/>
    </source>
</evidence>
<feature type="domain" description="STAT transcription factor protein interaction" evidence="14">
    <location>
        <begin position="9"/>
        <end position="130"/>
    </location>
</feature>
<dbReference type="GO" id="GO:0007259">
    <property type="term" value="P:cell surface receptor signaling pathway via JAK-STAT"/>
    <property type="evidence" value="ECO:0000318"/>
    <property type="project" value="GO_Central"/>
</dbReference>
<feature type="domain" description="Signal transducer and activator of transcription linker" evidence="15">
    <location>
        <begin position="412"/>
        <end position="498"/>
    </location>
</feature>
<accession>B3RME4</accession>
<evidence type="ECO:0000256" key="8">
    <source>
        <dbReference type="ARBA" id="ARBA00023125"/>
    </source>
</evidence>
<dbReference type="InterPro" id="IPR048988">
    <property type="entry name" value="STAT_linker"/>
</dbReference>
<dbReference type="PANTHER" id="PTHR11801">
    <property type="entry name" value="SIGNAL TRANSDUCER AND ACTIVATOR OF TRANSCRIPTION"/>
    <property type="match status" value="1"/>
</dbReference>
<dbReference type="InterPro" id="IPR036860">
    <property type="entry name" value="SH2_dom_sf"/>
</dbReference>
<dbReference type="InterPro" id="IPR008967">
    <property type="entry name" value="p53-like_TF_DNA-bd_sf"/>
</dbReference>
<dbReference type="KEGG" id="tad:TRIADDRAFT_53920"/>
<evidence type="ECO:0000256" key="7">
    <source>
        <dbReference type="ARBA" id="ARBA00023015"/>
    </source>
</evidence>
<evidence type="ECO:0000256" key="10">
    <source>
        <dbReference type="ARBA" id="ARBA00023163"/>
    </source>
</evidence>
<feature type="domain" description="STAT transcription factor DNA-binding" evidence="13">
    <location>
        <begin position="271"/>
        <end position="388"/>
    </location>
</feature>
<evidence type="ECO:0000256" key="4">
    <source>
        <dbReference type="ARBA" id="ARBA00022490"/>
    </source>
</evidence>
<sequence>MSRKFWINLTMDQQARIYNFYDQYNFPIEIRIRFNNWIQEAYKKILNTYEYSPADYCEGIFAKNLYQDLLNEIQNTISNLQMLQPEQATEDQFVALYNLNKNLKTLQDLFQSRPEKLLKVITEGIRYEERVEYDLHRAAVMQSPQSPEIPILDGFLEQLHQFIKDQTNKVDGLQSEVIQALQQISSMQSGIGLDIGRYQNYSVQNGIFSQTEIIKEDIMILLQKMSELIQNFIRLNEVIIQKQLRPWKMSQMTLFSLKEQKEHSYRLDVIQNRFLLGHKLGLLQAEVEATILGMSNNASDAIQLDPKLLHHLNNQLPFKPALINCQNKDNGLTAHFRDWKLSKTERGDNGNARDRLVTEKKCAIIFILKFNLNETAMKRTIISLPIILTVNSNQTPSAWGTIIWDSYFSDPDRNNLDAPDEVPWKMFFSMLDMEFHKRTERSLDNEHEQCLRELYCNINEIAETDPNQLRVTRKDFYRSSQHNHPISGLTSPTFWKWLYGILEMLEKRSTIEIRSLWKNGHIVGFVTKSRVREILRSKTPGTFLIRFSTRVYKALSFCFVTERGDIQLPEPLDEKMLTVPKKSLAETINGIRNLAVYYPTMAPKSDVADQCGQIDNVGSSPPSHHPEPDDGYDSRFRVFFSVF</sequence>
<dbReference type="GO" id="GO:0000978">
    <property type="term" value="F:RNA polymerase II cis-regulatory region sequence-specific DNA binding"/>
    <property type="evidence" value="ECO:0000318"/>
    <property type="project" value="GO_Central"/>
</dbReference>
<dbReference type="InterPro" id="IPR001217">
    <property type="entry name" value="STAT"/>
</dbReference>
<dbReference type="RefSeq" id="XP_002109668.1">
    <property type="nucleotide sequence ID" value="XM_002109632.1"/>
</dbReference>
<keyword evidence="12" id="KW-0175">Coiled coil</keyword>
<dbReference type="OMA" id="FDTMMNA"/>
<dbReference type="GO" id="GO:0006952">
    <property type="term" value="P:defense response"/>
    <property type="evidence" value="ECO:0000318"/>
    <property type="project" value="GO_Central"/>
</dbReference>
<keyword evidence="7" id="KW-0805">Transcription regulation</keyword>
<evidence type="ECO:0000256" key="2">
    <source>
        <dbReference type="ARBA" id="ARBA00004496"/>
    </source>
</evidence>
<evidence type="ECO:0000256" key="12">
    <source>
        <dbReference type="SAM" id="Coils"/>
    </source>
</evidence>
<dbReference type="InParanoid" id="B3RME4"/>
<keyword evidence="4" id="KW-0963">Cytoplasm</keyword>
<reference evidence="16 17" key="1">
    <citation type="journal article" date="2008" name="Nature">
        <title>The Trichoplax genome and the nature of placozoans.</title>
        <authorList>
            <person name="Srivastava M."/>
            <person name="Begovic E."/>
            <person name="Chapman J."/>
            <person name="Putnam N.H."/>
            <person name="Hellsten U."/>
            <person name="Kawashima T."/>
            <person name="Kuo A."/>
            <person name="Mitros T."/>
            <person name="Salamov A."/>
            <person name="Carpenter M.L."/>
            <person name="Signorovitch A.Y."/>
            <person name="Moreno M.A."/>
            <person name="Kamm K."/>
            <person name="Grimwood J."/>
            <person name="Schmutz J."/>
            <person name="Shapiro H."/>
            <person name="Grigoriev I.V."/>
            <person name="Buss L.W."/>
            <person name="Schierwater B."/>
            <person name="Dellaporta S.L."/>
            <person name="Rokhsar D.S."/>
        </authorList>
    </citation>
    <scope>NUCLEOTIDE SEQUENCE [LARGE SCALE GENOMIC DNA]</scope>
    <source>
        <strain evidence="16 17">Grell-BS-1999</strain>
    </source>
</reference>
<evidence type="ECO:0000259" key="14">
    <source>
        <dbReference type="Pfam" id="PF02865"/>
    </source>
</evidence>
<dbReference type="CDD" id="cd14801">
    <property type="entry name" value="STAT_DBD"/>
    <property type="match status" value="1"/>
</dbReference>
<evidence type="ECO:0000256" key="1">
    <source>
        <dbReference type="ARBA" id="ARBA00004123"/>
    </source>
</evidence>
<dbReference type="Pfam" id="PF02864">
    <property type="entry name" value="STAT_bind"/>
    <property type="match status" value="1"/>
</dbReference>
<proteinExistence type="inferred from homology"/>
<comment type="subcellular location">
    <subcellularLocation>
        <location evidence="2">Cytoplasm</location>
    </subcellularLocation>
    <subcellularLocation>
        <location evidence="1">Nucleus</location>
    </subcellularLocation>
</comment>
<evidence type="ECO:0000313" key="16">
    <source>
        <dbReference type="EMBL" id="EDV27834.1"/>
    </source>
</evidence>
<feature type="coiled-coil region" evidence="12">
    <location>
        <begin position="156"/>
        <end position="183"/>
    </location>
</feature>
<protein>
    <recommendedName>
        <fullName evidence="18">Signal transducer and activator of transcription</fullName>
    </recommendedName>
</protein>
<keyword evidence="10" id="KW-0804">Transcription</keyword>
<dbReference type="SUPFAM" id="SSF49417">
    <property type="entry name" value="p53-like transcription factors"/>
    <property type="match status" value="1"/>
</dbReference>
<keyword evidence="9" id="KW-0010">Activator</keyword>
<dbReference type="Gene3D" id="2.60.40.630">
    <property type="entry name" value="STAT transcription factor, DNA-binding domain"/>
    <property type="match status" value="1"/>
</dbReference>
<evidence type="ECO:0000256" key="5">
    <source>
        <dbReference type="ARBA" id="ARBA00022553"/>
    </source>
</evidence>
<keyword evidence="17" id="KW-1185">Reference proteome</keyword>
<dbReference type="SUPFAM" id="SSF48092">
    <property type="entry name" value="Transcription factor STAT-4 N-domain"/>
    <property type="match status" value="1"/>
</dbReference>
<dbReference type="AlphaFoldDB" id="B3RME4"/>
<dbReference type="EMBL" id="DS985242">
    <property type="protein sequence ID" value="EDV27834.1"/>
    <property type="molecule type" value="Genomic_DNA"/>
</dbReference>
<dbReference type="GO" id="GO:0042127">
    <property type="term" value="P:regulation of cell population proliferation"/>
    <property type="evidence" value="ECO:0000318"/>
    <property type="project" value="GO_Central"/>
</dbReference>
<evidence type="ECO:0000256" key="6">
    <source>
        <dbReference type="ARBA" id="ARBA00022999"/>
    </source>
</evidence>
<dbReference type="InterPro" id="IPR013801">
    <property type="entry name" value="STAT_TF_DNA-bd"/>
</dbReference>
<dbReference type="OrthoDB" id="19300at2759"/>
<keyword evidence="11" id="KW-0539">Nucleus</keyword>
<dbReference type="Pfam" id="PF21354">
    <property type="entry name" value="STAT_linker"/>
    <property type="match status" value="1"/>
</dbReference>
<gene>
    <name evidence="16" type="ORF">TRIADDRAFT_53920</name>
</gene>
<evidence type="ECO:0008006" key="18">
    <source>
        <dbReference type="Google" id="ProtNLM"/>
    </source>
</evidence>
<keyword evidence="5" id="KW-0597">Phosphoprotein</keyword>
<dbReference type="Gene3D" id="1.10.532.10">
    <property type="entry name" value="STAT transcription factor, N-terminal domain"/>
    <property type="match status" value="1"/>
</dbReference>
<dbReference type="InterPro" id="IPR013799">
    <property type="entry name" value="STAT_TF_prot_interaction"/>
</dbReference>
<dbReference type="GeneID" id="6751402"/>
<name>B3RME4_TRIAD</name>
<keyword evidence="6" id="KW-0727">SH2 domain</keyword>
<dbReference type="Pfam" id="PF02865">
    <property type="entry name" value="STAT_int"/>
    <property type="match status" value="1"/>
</dbReference>
<dbReference type="GO" id="GO:0005737">
    <property type="term" value="C:cytoplasm"/>
    <property type="evidence" value="ECO:0000318"/>
    <property type="project" value="GO_Central"/>
</dbReference>
<dbReference type="Gene3D" id="3.30.505.10">
    <property type="entry name" value="SH2 domain"/>
    <property type="match status" value="1"/>
</dbReference>
<dbReference type="Proteomes" id="UP000009022">
    <property type="component" value="Unassembled WGS sequence"/>
</dbReference>
<dbReference type="SUPFAM" id="SSF55550">
    <property type="entry name" value="SH2 domain"/>
    <property type="match status" value="1"/>
</dbReference>
<evidence type="ECO:0000259" key="13">
    <source>
        <dbReference type="Pfam" id="PF02864"/>
    </source>
</evidence>
<dbReference type="Gene3D" id="1.10.238.10">
    <property type="entry name" value="EF-hand"/>
    <property type="match status" value="1"/>
</dbReference>
<dbReference type="GO" id="GO:0005634">
    <property type="term" value="C:nucleus"/>
    <property type="evidence" value="ECO:0000318"/>
    <property type="project" value="GO_Central"/>
</dbReference>
<dbReference type="InterPro" id="IPR036535">
    <property type="entry name" value="STAT_N_sf"/>
</dbReference>
<evidence type="ECO:0000313" key="17">
    <source>
        <dbReference type="Proteomes" id="UP000009022"/>
    </source>
</evidence>
<dbReference type="InterPro" id="IPR012345">
    <property type="entry name" value="STAT_TF_DNA-bd_N"/>
</dbReference>
<evidence type="ECO:0000256" key="11">
    <source>
        <dbReference type="ARBA" id="ARBA00023242"/>
    </source>
</evidence>
<dbReference type="CTD" id="6751402"/>
<dbReference type="eggNOG" id="KOG3667">
    <property type="taxonomic scope" value="Eukaryota"/>
</dbReference>
<organism evidence="16 17">
    <name type="scientific">Trichoplax adhaerens</name>
    <name type="common">Trichoplax reptans</name>
    <dbReference type="NCBI Taxonomy" id="10228"/>
    <lineage>
        <taxon>Eukaryota</taxon>
        <taxon>Metazoa</taxon>
        <taxon>Placozoa</taxon>
        <taxon>Uniplacotomia</taxon>
        <taxon>Trichoplacea</taxon>
        <taxon>Trichoplacidae</taxon>
        <taxon>Trichoplax</taxon>
    </lineage>
</organism>
<comment type="similarity">
    <text evidence="3">Belongs to the transcription factor STAT family.</text>
</comment>
<dbReference type="STRING" id="10228.B3RME4"/>
<dbReference type="GO" id="GO:0006357">
    <property type="term" value="P:regulation of transcription by RNA polymerase II"/>
    <property type="evidence" value="ECO:0000318"/>
    <property type="project" value="GO_Central"/>
</dbReference>
<dbReference type="GO" id="GO:0000981">
    <property type="term" value="F:DNA-binding transcription factor activity, RNA polymerase II-specific"/>
    <property type="evidence" value="ECO:0000318"/>
    <property type="project" value="GO_Central"/>
</dbReference>